<dbReference type="SUPFAM" id="SSF81321">
    <property type="entry name" value="Family A G protein-coupled receptor-like"/>
    <property type="match status" value="1"/>
</dbReference>
<dbReference type="AlphaFoldDB" id="A7RZ02"/>
<sequence>MADHLHLEGVNLSKKPSSYMERKKTSLRKPFLFTRGIEDQSNVQMQIRVCNNSNLNKINSTECDPNAAIKTLSNEDVFVDVDLRENNTTQANDNSEKKRGVIAFQKLKLPHPSEHAHKCARELPVGERIEGSRGRSRSNTILLLSLLVVFVLCYALALVNVGCSFTSMCKRLRRAGMKLKAATLMMELLNVLINPVLVTMLTKDLRKTAVRVWKNIFPCKKTQDSPGRVIAKVIQKAGNPGHTEKELGTRSPVASSSRDNPPLLEGELATIEALFNAKDLEKAPLGPLAAGSSSTTPDDKAEANIKILESMLGHYQGSIIEARNYLSYLKFLAVKGTRFQTRAILAFDQDYRATRRRENFPWGSNLDDLSAQYFDAAVALKPVNTGFSRPFDKRNPPSSECSRPSHRATGARLGQHQPPGQGLVSINHRGKAWSASTTGARLGQHQPPGQGLVSINHRGKAWSASTTGARLGQHQPLGQGLVSINHRGKAWSASTTGARLGQHQPPGQGLFSINHRGKAWSASTTGARLGQHQPPGQGLVGINHRGKAWSASTTGARLVQHQPLGQGLVSINHWGKAWSASTTGARLGQHQPPGQGLVSINHWGKAWSASTTGARLGQHQPPGQGLFSINHRGKACSASTTGARLVQHQPPGQGLVSINHWGKAWSASTTGARLGQHQPLGLIATRSE</sequence>
<dbReference type="InParanoid" id="A7RZ02"/>
<keyword evidence="4" id="KW-1185">Reference proteome</keyword>
<keyword evidence="2" id="KW-0472">Membrane</keyword>
<dbReference type="HOGENOM" id="CLU_400266_0_0_1"/>
<keyword evidence="2" id="KW-0812">Transmembrane</keyword>
<name>A7RZ02_NEMVE</name>
<proteinExistence type="predicted"/>
<accession>A7RZ02</accession>
<evidence type="ECO:0000313" key="4">
    <source>
        <dbReference type="Proteomes" id="UP000001593"/>
    </source>
</evidence>
<dbReference type="Gene3D" id="1.20.1070.10">
    <property type="entry name" value="Rhodopsin 7-helix transmembrane proteins"/>
    <property type="match status" value="1"/>
</dbReference>
<feature type="region of interest" description="Disordered" evidence="1">
    <location>
        <begin position="385"/>
        <end position="419"/>
    </location>
</feature>
<reference evidence="3 4" key="1">
    <citation type="journal article" date="2007" name="Science">
        <title>Sea anemone genome reveals ancestral eumetazoan gene repertoire and genomic organization.</title>
        <authorList>
            <person name="Putnam N.H."/>
            <person name="Srivastava M."/>
            <person name="Hellsten U."/>
            <person name="Dirks B."/>
            <person name="Chapman J."/>
            <person name="Salamov A."/>
            <person name="Terry A."/>
            <person name="Shapiro H."/>
            <person name="Lindquist E."/>
            <person name="Kapitonov V.V."/>
            <person name="Jurka J."/>
            <person name="Genikhovich G."/>
            <person name="Grigoriev I.V."/>
            <person name="Lucas S.M."/>
            <person name="Steele R.E."/>
            <person name="Finnerty J.R."/>
            <person name="Technau U."/>
            <person name="Martindale M.Q."/>
            <person name="Rokhsar D.S."/>
        </authorList>
    </citation>
    <scope>NUCLEOTIDE SEQUENCE [LARGE SCALE GENOMIC DNA]</scope>
    <source>
        <strain evidence="4">CH2 X CH6</strain>
    </source>
</reference>
<feature type="region of interest" description="Disordered" evidence="1">
    <location>
        <begin position="611"/>
        <end position="630"/>
    </location>
</feature>
<evidence type="ECO:0000256" key="1">
    <source>
        <dbReference type="SAM" id="MobiDB-lite"/>
    </source>
</evidence>
<keyword evidence="2" id="KW-1133">Transmembrane helix</keyword>
<dbReference type="Proteomes" id="UP000001593">
    <property type="component" value="Unassembled WGS sequence"/>
</dbReference>
<feature type="transmembrane region" description="Helical" evidence="2">
    <location>
        <begin position="141"/>
        <end position="161"/>
    </location>
</feature>
<gene>
    <name evidence="3" type="ORF">NEMVEDRAFT_v1g241673</name>
</gene>
<dbReference type="EMBL" id="DS469555">
    <property type="protein sequence ID" value="EDO43276.1"/>
    <property type="molecule type" value="Genomic_DNA"/>
</dbReference>
<protein>
    <submittedName>
        <fullName evidence="3">Uncharacterized protein</fullName>
    </submittedName>
</protein>
<feature type="transmembrane region" description="Helical" evidence="2">
    <location>
        <begin position="181"/>
        <end position="201"/>
    </location>
</feature>
<feature type="region of interest" description="Disordered" evidence="1">
    <location>
        <begin position="239"/>
        <end position="261"/>
    </location>
</feature>
<dbReference type="PANTHER" id="PTHR36162:SF12">
    <property type="match status" value="1"/>
</dbReference>
<evidence type="ECO:0000256" key="2">
    <source>
        <dbReference type="SAM" id="Phobius"/>
    </source>
</evidence>
<evidence type="ECO:0000313" key="3">
    <source>
        <dbReference type="EMBL" id="EDO43276.1"/>
    </source>
</evidence>
<organism evidence="3 4">
    <name type="scientific">Nematostella vectensis</name>
    <name type="common">Starlet sea anemone</name>
    <dbReference type="NCBI Taxonomy" id="45351"/>
    <lineage>
        <taxon>Eukaryota</taxon>
        <taxon>Metazoa</taxon>
        <taxon>Cnidaria</taxon>
        <taxon>Anthozoa</taxon>
        <taxon>Hexacorallia</taxon>
        <taxon>Actiniaria</taxon>
        <taxon>Edwardsiidae</taxon>
        <taxon>Nematostella</taxon>
    </lineage>
</organism>
<dbReference type="PANTHER" id="PTHR36162">
    <property type="match status" value="1"/>
</dbReference>